<dbReference type="EMBL" id="CP121472">
    <property type="protein sequence ID" value="WPL15295.1"/>
    <property type="molecule type" value="Genomic_DNA"/>
</dbReference>
<gene>
    <name evidence="1" type="ORF">Thiowin_00182</name>
</gene>
<keyword evidence="2" id="KW-1185">Reference proteome</keyword>
<accession>A0ABZ0S745</accession>
<evidence type="ECO:0000313" key="2">
    <source>
        <dbReference type="Proteomes" id="UP001432180"/>
    </source>
</evidence>
<sequence>MSTAAKVLVTCPPMLGMIDSFQPLFDQQGWRGFLG</sequence>
<reference evidence="1 2" key="1">
    <citation type="journal article" date="2023" name="Microorganisms">
        <title>Thiorhodovibrio frisius and Trv. litoralis spp. nov., Two Novel Members from a Clade of Fastidious Purple Sulfur Bacteria That Exhibit Unique Red-Shifted Light-Harvesting Capabilities.</title>
        <authorList>
            <person name="Methner A."/>
            <person name="Kuzyk S.B."/>
            <person name="Petersen J."/>
            <person name="Bauer S."/>
            <person name="Brinkmann H."/>
            <person name="Sichau K."/>
            <person name="Wanner G."/>
            <person name="Wolf J."/>
            <person name="Neumann-Schaal M."/>
            <person name="Henke P."/>
            <person name="Tank M."/>
            <person name="Sproer C."/>
            <person name="Bunk B."/>
            <person name="Overmann J."/>
        </authorList>
    </citation>
    <scope>NUCLEOTIDE SEQUENCE [LARGE SCALE GENOMIC DNA]</scope>
    <source>
        <strain evidence="1 2">DSM 6702</strain>
    </source>
</reference>
<dbReference type="Proteomes" id="UP001432180">
    <property type="component" value="Chromosome"/>
</dbReference>
<protein>
    <submittedName>
        <fullName evidence="1">Uncharacterized protein</fullName>
    </submittedName>
</protein>
<evidence type="ECO:0000313" key="1">
    <source>
        <dbReference type="EMBL" id="WPL15295.1"/>
    </source>
</evidence>
<proteinExistence type="predicted"/>
<organism evidence="1 2">
    <name type="scientific">Thiorhodovibrio winogradskyi</name>
    <dbReference type="NCBI Taxonomy" id="77007"/>
    <lineage>
        <taxon>Bacteria</taxon>
        <taxon>Pseudomonadati</taxon>
        <taxon>Pseudomonadota</taxon>
        <taxon>Gammaproteobacteria</taxon>
        <taxon>Chromatiales</taxon>
        <taxon>Chromatiaceae</taxon>
        <taxon>Thiorhodovibrio</taxon>
    </lineage>
</organism>
<name>A0ABZ0S745_9GAMM</name>